<feature type="region of interest" description="Disordered" evidence="1">
    <location>
        <begin position="1"/>
        <end position="26"/>
    </location>
</feature>
<proteinExistence type="predicted"/>
<accession>A0A0S4U4X3</accession>
<organism evidence="2">
    <name type="scientific">Ralstonia solanacearum</name>
    <name type="common">Pseudomonas solanacearum</name>
    <dbReference type="NCBI Taxonomy" id="305"/>
    <lineage>
        <taxon>Bacteria</taxon>
        <taxon>Pseudomonadati</taxon>
        <taxon>Pseudomonadota</taxon>
        <taxon>Betaproteobacteria</taxon>
        <taxon>Burkholderiales</taxon>
        <taxon>Burkholderiaceae</taxon>
        <taxon>Ralstonia</taxon>
        <taxon>Ralstonia solanacearum species complex</taxon>
    </lineage>
</organism>
<evidence type="ECO:0000313" key="2">
    <source>
        <dbReference type="EMBL" id="CUV17266.1"/>
    </source>
</evidence>
<evidence type="ECO:0000256" key="1">
    <source>
        <dbReference type="SAM" id="MobiDB-lite"/>
    </source>
</evidence>
<dbReference type="AlphaFoldDB" id="A0A0S4U4X3"/>
<sequence length="68" mass="7592">MSRLSPGLRTHGIQSSRHFLSNHTRSNVVPQSITENACNPKPFTIFALRSSQPRHFYPAKRSNAALAC</sequence>
<dbReference type="EMBL" id="LN899821">
    <property type="protein sequence ID" value="CUV17266.1"/>
    <property type="molecule type" value="Genomic_DNA"/>
</dbReference>
<name>A0A0S4U4X3_RALSL</name>
<protein>
    <submittedName>
        <fullName evidence="2">Uncharacterized protein</fullName>
    </submittedName>
</protein>
<evidence type="ECO:0000313" key="3">
    <source>
        <dbReference type="EMBL" id="CUV30428.1"/>
    </source>
</evidence>
<dbReference type="EMBL" id="LN899824">
    <property type="protein sequence ID" value="CUV30428.1"/>
    <property type="molecule type" value="Genomic_DNA"/>
</dbReference>
<reference evidence="2" key="1">
    <citation type="submission" date="2015-10" db="EMBL/GenBank/DDBJ databases">
        <authorList>
            <person name="Gilbert D.G."/>
        </authorList>
    </citation>
    <scope>NUCLEOTIDE SEQUENCE</scope>
    <source>
        <strain evidence="2">Phyl III-seqv23</strain>
    </source>
</reference>
<gene>
    <name evidence="2" type="ORF">PSS4_v1_290003</name>
    <name evidence="3" type="ORF">RUN1985_v1_640003</name>
</gene>
<feature type="compositionally biased region" description="Polar residues" evidence="1">
    <location>
        <begin position="12"/>
        <end position="26"/>
    </location>
</feature>